<dbReference type="InterPro" id="IPR022409">
    <property type="entry name" value="PKD/Chitinase_dom"/>
</dbReference>
<evidence type="ECO:0000259" key="4">
    <source>
        <dbReference type="PROSITE" id="PS50093"/>
    </source>
</evidence>
<dbReference type="InterPro" id="IPR013687">
    <property type="entry name" value="Disaggr-rel"/>
</dbReference>
<evidence type="ECO:0000256" key="3">
    <source>
        <dbReference type="ARBA" id="ARBA00022786"/>
    </source>
</evidence>
<accession>A0ABU9KPE9</accession>
<dbReference type="InterPro" id="IPR012334">
    <property type="entry name" value="Pectin_lyas_fold"/>
</dbReference>
<dbReference type="InterPro" id="IPR051550">
    <property type="entry name" value="SCF-Subunits/Alg-Epimerases"/>
</dbReference>
<dbReference type="InterPro" id="IPR000601">
    <property type="entry name" value="PKD_dom"/>
</dbReference>
<comment type="pathway">
    <text evidence="1">Protein modification; protein ubiquitination.</text>
</comment>
<evidence type="ECO:0000256" key="1">
    <source>
        <dbReference type="ARBA" id="ARBA00004906"/>
    </source>
</evidence>
<dbReference type="InterPro" id="IPR022441">
    <property type="entry name" value="Para_beta_helix_rpt-2"/>
</dbReference>
<dbReference type="InterPro" id="IPR013783">
    <property type="entry name" value="Ig-like_fold"/>
</dbReference>
<dbReference type="SMART" id="SM00089">
    <property type="entry name" value="PKD"/>
    <property type="match status" value="1"/>
</dbReference>
<dbReference type="PANTHER" id="PTHR22990:SF15">
    <property type="entry name" value="F-BOX ONLY PROTEIN 10"/>
    <property type="match status" value="1"/>
</dbReference>
<gene>
    <name evidence="5" type="ORF">WOA13_00210</name>
</gene>
<dbReference type="InterPro" id="IPR011050">
    <property type="entry name" value="Pectin_lyase_fold/virulence"/>
</dbReference>
<protein>
    <submittedName>
        <fullName evidence="5">NosD domain-containing protein</fullName>
    </submittedName>
</protein>
<organism evidence="5 6">
    <name type="scientific">Methanococcoides cohabitans</name>
    <dbReference type="NCBI Taxonomy" id="3136559"/>
    <lineage>
        <taxon>Archaea</taxon>
        <taxon>Methanobacteriati</taxon>
        <taxon>Methanobacteriota</taxon>
        <taxon>Stenosarchaea group</taxon>
        <taxon>Methanomicrobia</taxon>
        <taxon>Methanosarcinales</taxon>
        <taxon>Methanosarcinaceae</taxon>
        <taxon>Methanococcoides</taxon>
    </lineage>
</organism>
<dbReference type="Gene3D" id="2.60.40.10">
    <property type="entry name" value="Immunoglobulins"/>
    <property type="match status" value="1"/>
</dbReference>
<dbReference type="NCBIfam" id="TIGR03804">
    <property type="entry name" value="para_beta_helix"/>
    <property type="match status" value="1"/>
</dbReference>
<dbReference type="EMBL" id="JBCAUS010000001">
    <property type="protein sequence ID" value="MEL4304260.1"/>
    <property type="molecule type" value="Genomic_DNA"/>
</dbReference>
<dbReference type="Proteomes" id="UP001396646">
    <property type="component" value="Unassembled WGS sequence"/>
</dbReference>
<dbReference type="Pfam" id="PF18911">
    <property type="entry name" value="PKD_4"/>
    <property type="match status" value="1"/>
</dbReference>
<name>A0ABU9KPE9_9EURY</name>
<dbReference type="InterPro" id="IPR006626">
    <property type="entry name" value="PbH1"/>
</dbReference>
<proteinExistence type="predicted"/>
<dbReference type="SUPFAM" id="SSF49299">
    <property type="entry name" value="PKD domain"/>
    <property type="match status" value="1"/>
</dbReference>
<comment type="caution">
    <text evidence="5">The sequence shown here is derived from an EMBL/GenBank/DDBJ whole genome shotgun (WGS) entry which is preliminary data.</text>
</comment>
<dbReference type="CDD" id="cd00146">
    <property type="entry name" value="PKD"/>
    <property type="match status" value="1"/>
</dbReference>
<keyword evidence="6" id="KW-1185">Reference proteome</keyword>
<evidence type="ECO:0000313" key="5">
    <source>
        <dbReference type="EMBL" id="MEL4304260.1"/>
    </source>
</evidence>
<dbReference type="SMART" id="SM00710">
    <property type="entry name" value="PbH1"/>
    <property type="match status" value="9"/>
</dbReference>
<dbReference type="RefSeq" id="WP_342125998.1">
    <property type="nucleotide sequence ID" value="NZ_JBCAUS010000001.1"/>
</dbReference>
<dbReference type="PROSITE" id="PS50093">
    <property type="entry name" value="PKD"/>
    <property type="match status" value="1"/>
</dbReference>
<reference evidence="5 6" key="1">
    <citation type="submission" date="2024-04" db="EMBL/GenBank/DDBJ databases">
        <title>Methanococcoides sp. LMO-2.</title>
        <authorList>
            <person name="Liang L."/>
        </authorList>
    </citation>
    <scope>NUCLEOTIDE SEQUENCE [LARGE SCALE GENOMIC DNA]</scope>
    <source>
        <strain evidence="5 6">LMO-2</strain>
    </source>
</reference>
<evidence type="ECO:0000313" key="6">
    <source>
        <dbReference type="Proteomes" id="UP001396646"/>
    </source>
</evidence>
<keyword evidence="3" id="KW-0833">Ubl conjugation pathway</keyword>
<feature type="non-terminal residue" evidence="5">
    <location>
        <position position="788"/>
    </location>
</feature>
<dbReference type="PANTHER" id="PTHR22990">
    <property type="entry name" value="F-BOX ONLY PROTEIN"/>
    <property type="match status" value="1"/>
</dbReference>
<evidence type="ECO:0000256" key="2">
    <source>
        <dbReference type="ARBA" id="ARBA00022737"/>
    </source>
</evidence>
<dbReference type="Gene3D" id="2.160.20.10">
    <property type="entry name" value="Single-stranded right-handed beta-helix, Pectin lyase-like"/>
    <property type="match status" value="2"/>
</dbReference>
<dbReference type="SUPFAM" id="SSF51126">
    <property type="entry name" value="Pectin lyase-like"/>
    <property type="match status" value="2"/>
</dbReference>
<dbReference type="Pfam" id="PF05048">
    <property type="entry name" value="NosD"/>
    <property type="match status" value="1"/>
</dbReference>
<sequence length="788" mass="85698">MSIGTVTALSPPIVYVSANNDGDYNCNGVADQVQINQALAYVRDNPGYTTVYLKKDGLANDYIIDDTIEVPSNTTFTGEKGVVVKLKANIPKPSSYEWSMVTGNTAVPGHYYKSAYNVTISNITFDADRWNQDKIIESNKDMYGLIEIRGHGLTFHNLSFITGIGDFIKIPNWQQMTPDVEICDNYFGRAGHCDVYILYTGYTGDDRIWIHDNNFSYVASNAGIRLDECSGALVENNIFTSDDQGDSAIYMLYRNDASSFSKDNEIRYNEIYNVREYGIALSAEVSGDSVVKSETTGNHIHHNLIYNTQGDGRAGGICVYGYDDVLIEYNTINGCDGDGITTREYYGSTSTTGFMITVENNIITNSQLYNDMGYGINNVESRRHTINSDYNNLYGNALGSYNNLAAGAHDIYADPLFYDTANGKYYLNSSWGTWNGAGWEIIPVSSLCIDAGDPADSYNLEPENNGDRVNIGRWGNTIYASKSGTEDEINVYPGYSIQDAVDGATNGDTIVVYPGTYNENVNVYRQVNITSSGGAALTNVTAVSNSDHVFVVTADGVTINGFNVTGASIGSSGISLDRVQGCIISNNNINFNKYGIYLDNSSNNLIYNNCLNNTNNTLINDSTGNFWNITKTAGTNIIGGSYLGGNYWAHPNGTGFSETNNTDADRDGICDETYTIAAGHIDYLPLAAPSVYPVADFTANVTEGDVPLTVAFTDLSTDATSWSWDIDNDGTEDNSSQNFVHTYDTAGLYTVNLTVSNINGTDSEVKTGYINVTSAPVPPVLPVADFSA</sequence>
<feature type="domain" description="PKD" evidence="4">
    <location>
        <begin position="716"/>
        <end position="777"/>
    </location>
</feature>
<keyword evidence="2" id="KW-0677">Repeat</keyword>
<dbReference type="Pfam" id="PF08480">
    <property type="entry name" value="Disaggr_assoc"/>
    <property type="match status" value="1"/>
</dbReference>
<dbReference type="InterPro" id="IPR035986">
    <property type="entry name" value="PKD_dom_sf"/>
</dbReference>
<dbReference type="InterPro" id="IPR007742">
    <property type="entry name" value="NosD_dom"/>
</dbReference>